<dbReference type="AlphaFoldDB" id="A0A0E9U6Z7"/>
<sequence length="22" mass="2521">MLNCFLVRSVFVLSFLFTTGLL</sequence>
<evidence type="ECO:0000313" key="1">
    <source>
        <dbReference type="EMBL" id="JAH61694.1"/>
    </source>
</evidence>
<accession>A0A0E9U6Z7</accession>
<protein>
    <submittedName>
        <fullName evidence="1">Uncharacterized protein</fullName>
    </submittedName>
</protein>
<name>A0A0E9U6Z7_ANGAN</name>
<dbReference type="EMBL" id="GBXM01046883">
    <property type="protein sequence ID" value="JAH61694.1"/>
    <property type="molecule type" value="Transcribed_RNA"/>
</dbReference>
<reference evidence="1" key="2">
    <citation type="journal article" date="2015" name="Fish Shellfish Immunol.">
        <title>Early steps in the European eel (Anguilla anguilla)-Vibrio vulnificus interaction in the gills: Role of the RtxA13 toxin.</title>
        <authorList>
            <person name="Callol A."/>
            <person name="Pajuelo D."/>
            <person name="Ebbesson L."/>
            <person name="Teles M."/>
            <person name="MacKenzie S."/>
            <person name="Amaro C."/>
        </authorList>
    </citation>
    <scope>NUCLEOTIDE SEQUENCE</scope>
</reference>
<reference evidence="1" key="1">
    <citation type="submission" date="2014-11" db="EMBL/GenBank/DDBJ databases">
        <authorList>
            <person name="Amaro Gonzalez C."/>
        </authorList>
    </citation>
    <scope>NUCLEOTIDE SEQUENCE</scope>
</reference>
<proteinExistence type="predicted"/>
<organism evidence="1">
    <name type="scientific">Anguilla anguilla</name>
    <name type="common">European freshwater eel</name>
    <name type="synonym">Muraena anguilla</name>
    <dbReference type="NCBI Taxonomy" id="7936"/>
    <lineage>
        <taxon>Eukaryota</taxon>
        <taxon>Metazoa</taxon>
        <taxon>Chordata</taxon>
        <taxon>Craniata</taxon>
        <taxon>Vertebrata</taxon>
        <taxon>Euteleostomi</taxon>
        <taxon>Actinopterygii</taxon>
        <taxon>Neopterygii</taxon>
        <taxon>Teleostei</taxon>
        <taxon>Anguilliformes</taxon>
        <taxon>Anguillidae</taxon>
        <taxon>Anguilla</taxon>
    </lineage>
</organism>